<keyword evidence="1" id="KW-0175">Coiled coil</keyword>
<feature type="region of interest" description="Disordered" evidence="2">
    <location>
        <begin position="1"/>
        <end position="22"/>
    </location>
</feature>
<evidence type="ECO:0000256" key="2">
    <source>
        <dbReference type="SAM" id="MobiDB-lite"/>
    </source>
</evidence>
<dbReference type="KEGG" id="dmm:dnm_037950"/>
<evidence type="ECO:0000256" key="1">
    <source>
        <dbReference type="SAM" id="Coils"/>
    </source>
</evidence>
<dbReference type="AlphaFoldDB" id="A0A975BLN9"/>
<organism evidence="3 4">
    <name type="scientific">Desulfonema magnum</name>
    <dbReference type="NCBI Taxonomy" id="45655"/>
    <lineage>
        <taxon>Bacteria</taxon>
        <taxon>Pseudomonadati</taxon>
        <taxon>Thermodesulfobacteriota</taxon>
        <taxon>Desulfobacteria</taxon>
        <taxon>Desulfobacterales</taxon>
        <taxon>Desulfococcaceae</taxon>
        <taxon>Desulfonema</taxon>
    </lineage>
</organism>
<sequence>MSAENNFDREPQKKNSDVKNETPENMLANKIIRYYGYFGEYSLKGIAKTCAKLIISEHYRDLCFDTFQFPNQEEMEKWVLEEMKQHFDEKVVPLIEQTYPDLSEEELEDEVARLERRYQKDHEEQLMSTTKAALKELRIRVRGLQKELKVLKRKYTI</sequence>
<dbReference type="Proteomes" id="UP000663722">
    <property type="component" value="Chromosome"/>
</dbReference>
<evidence type="ECO:0000313" key="4">
    <source>
        <dbReference type="Proteomes" id="UP000663722"/>
    </source>
</evidence>
<gene>
    <name evidence="3" type="ORF">dnm_037950</name>
</gene>
<feature type="coiled-coil region" evidence="1">
    <location>
        <begin position="104"/>
        <end position="154"/>
    </location>
</feature>
<dbReference type="EMBL" id="CP061800">
    <property type="protein sequence ID" value="QTA87758.1"/>
    <property type="molecule type" value="Genomic_DNA"/>
</dbReference>
<accession>A0A975BLN9</accession>
<name>A0A975BLN9_9BACT</name>
<protein>
    <submittedName>
        <fullName evidence="3">Uncharacterized protein</fullName>
    </submittedName>
</protein>
<keyword evidence="4" id="KW-1185">Reference proteome</keyword>
<reference evidence="3" key="1">
    <citation type="journal article" date="2021" name="Microb. Physiol.">
        <title>Proteogenomic Insights into the Physiology of Marine, Sulfate-Reducing, Filamentous Desulfonema limicola and Desulfonema magnum.</title>
        <authorList>
            <person name="Schnaars V."/>
            <person name="Wohlbrand L."/>
            <person name="Scheve S."/>
            <person name="Hinrichs C."/>
            <person name="Reinhardt R."/>
            <person name="Rabus R."/>
        </authorList>
    </citation>
    <scope>NUCLEOTIDE SEQUENCE</scope>
    <source>
        <strain evidence="3">4be13</strain>
    </source>
</reference>
<evidence type="ECO:0000313" key="3">
    <source>
        <dbReference type="EMBL" id="QTA87758.1"/>
    </source>
</evidence>
<proteinExistence type="predicted"/>